<feature type="domain" description="Mycothiol-dependent maleylpyruvate isomerase metal-binding" evidence="2">
    <location>
        <begin position="14"/>
        <end position="148"/>
    </location>
</feature>
<dbReference type="Gene3D" id="1.20.120.450">
    <property type="entry name" value="dinb family like domain"/>
    <property type="match status" value="1"/>
</dbReference>
<comment type="caution">
    <text evidence="3">The sequence shown here is derived from an EMBL/GenBank/DDBJ whole genome shotgun (WGS) entry which is preliminary data.</text>
</comment>
<feature type="compositionally biased region" description="Low complexity" evidence="1">
    <location>
        <begin position="188"/>
        <end position="205"/>
    </location>
</feature>
<protein>
    <submittedName>
        <fullName evidence="3">Maleylpyruvate isomerase family mycothiol-dependent enzyme</fullName>
    </submittedName>
</protein>
<gene>
    <name evidence="3" type="ORF">GCM10009751_28280</name>
</gene>
<dbReference type="NCBIfam" id="TIGR03083">
    <property type="entry name" value="maleylpyruvate isomerase family mycothiol-dependent enzyme"/>
    <property type="match status" value="1"/>
</dbReference>
<accession>A0ABP4ZQP3</accession>
<sequence>MHDRIEFARADALAALDALTGTVRQLTSSPAACAEPSRLPGWTRGHVLAHIEGVTHALARQAEFAARGERIAPYDGGAEGRNAAIEAGSTRTPAEHLAALTAARERVVAAWPAAGSPVWEATTSYLDGPVTGCLWAWWREMRIHAVDANVGIGIETWDPRLLEHLREFLADRLPEGVVLSEDDGTPEGGASSPQGAAGPAASSSAETIVSGAPADVVAWLAGREPSGAVRATRGGETVPLPEPGAWPSAVAPAAR</sequence>
<keyword evidence="3" id="KW-0413">Isomerase</keyword>
<dbReference type="SUPFAM" id="SSF109854">
    <property type="entry name" value="DinB/YfiT-like putative metalloenzymes"/>
    <property type="match status" value="1"/>
</dbReference>
<dbReference type="InterPro" id="IPR017517">
    <property type="entry name" value="Maleyloyr_isom"/>
</dbReference>
<proteinExistence type="predicted"/>
<evidence type="ECO:0000313" key="4">
    <source>
        <dbReference type="Proteomes" id="UP001501094"/>
    </source>
</evidence>
<dbReference type="Proteomes" id="UP001501094">
    <property type="component" value="Unassembled WGS sequence"/>
</dbReference>
<name>A0ABP4ZQP3_9MICO</name>
<reference evidence="4" key="1">
    <citation type="journal article" date="2019" name="Int. J. Syst. Evol. Microbiol.">
        <title>The Global Catalogue of Microorganisms (GCM) 10K type strain sequencing project: providing services to taxonomists for standard genome sequencing and annotation.</title>
        <authorList>
            <consortium name="The Broad Institute Genomics Platform"/>
            <consortium name="The Broad Institute Genome Sequencing Center for Infectious Disease"/>
            <person name="Wu L."/>
            <person name="Ma J."/>
        </authorList>
    </citation>
    <scope>NUCLEOTIDE SEQUENCE [LARGE SCALE GENOMIC DNA]</scope>
    <source>
        <strain evidence="4">JCM 14326</strain>
    </source>
</reference>
<evidence type="ECO:0000256" key="1">
    <source>
        <dbReference type="SAM" id="MobiDB-lite"/>
    </source>
</evidence>
<dbReference type="EMBL" id="BAAANL010000005">
    <property type="protein sequence ID" value="GAA1868097.1"/>
    <property type="molecule type" value="Genomic_DNA"/>
</dbReference>
<dbReference type="GO" id="GO:0016853">
    <property type="term" value="F:isomerase activity"/>
    <property type="evidence" value="ECO:0007669"/>
    <property type="project" value="UniProtKB-KW"/>
</dbReference>
<evidence type="ECO:0000259" key="2">
    <source>
        <dbReference type="Pfam" id="PF11716"/>
    </source>
</evidence>
<feature type="region of interest" description="Disordered" evidence="1">
    <location>
        <begin position="178"/>
        <end position="207"/>
    </location>
</feature>
<dbReference type="Pfam" id="PF11716">
    <property type="entry name" value="MDMPI_N"/>
    <property type="match status" value="1"/>
</dbReference>
<dbReference type="Gene3D" id="3.30.1050.20">
    <property type="match status" value="1"/>
</dbReference>
<dbReference type="SUPFAM" id="SSF55718">
    <property type="entry name" value="SCP-like"/>
    <property type="match status" value="1"/>
</dbReference>
<feature type="region of interest" description="Disordered" evidence="1">
    <location>
        <begin position="226"/>
        <end position="255"/>
    </location>
</feature>
<dbReference type="InterPro" id="IPR036527">
    <property type="entry name" value="SCP2_sterol-bd_dom_sf"/>
</dbReference>
<organism evidence="3 4">
    <name type="scientific">Myceligenerans crystallogenes</name>
    <dbReference type="NCBI Taxonomy" id="316335"/>
    <lineage>
        <taxon>Bacteria</taxon>
        <taxon>Bacillati</taxon>
        <taxon>Actinomycetota</taxon>
        <taxon>Actinomycetes</taxon>
        <taxon>Micrococcales</taxon>
        <taxon>Promicromonosporaceae</taxon>
        <taxon>Myceligenerans</taxon>
    </lineage>
</organism>
<evidence type="ECO:0000313" key="3">
    <source>
        <dbReference type="EMBL" id="GAA1868097.1"/>
    </source>
</evidence>
<dbReference type="InterPro" id="IPR034660">
    <property type="entry name" value="DinB/YfiT-like"/>
</dbReference>
<dbReference type="InterPro" id="IPR024344">
    <property type="entry name" value="MDMPI_metal-binding"/>
</dbReference>
<dbReference type="RefSeq" id="WP_344103982.1">
    <property type="nucleotide sequence ID" value="NZ_BAAANL010000005.1"/>
</dbReference>
<keyword evidence="4" id="KW-1185">Reference proteome</keyword>